<dbReference type="HOGENOM" id="CLU_2689486_0_0_1"/>
<comment type="caution">
    <text evidence="1">The sequence shown here is derived from an EMBL/GenBank/DDBJ whole genome shotgun (WGS) entry which is preliminary data.</text>
</comment>
<reference evidence="1" key="1">
    <citation type="journal article" date="2014" name="PLoS Genet.">
        <title>Signature Gene Expression Reveals Novel Clues to the Molecular Mechanisms of Dimorphic Transition in Penicillium marneffei.</title>
        <authorList>
            <person name="Yang E."/>
            <person name="Wang G."/>
            <person name="Cai J."/>
            <person name="Woo P.C."/>
            <person name="Lau S.K."/>
            <person name="Yuen K.-Y."/>
            <person name="Chow W.-N."/>
            <person name="Lin X."/>
        </authorList>
    </citation>
    <scope>NUCLEOTIDE SEQUENCE [LARGE SCALE GENOMIC DNA]</scope>
    <source>
        <strain evidence="1">PM1</strain>
    </source>
</reference>
<name>A0A093V4G0_TALMA</name>
<organism evidence="1">
    <name type="scientific">Talaromyces marneffei PM1</name>
    <dbReference type="NCBI Taxonomy" id="1077442"/>
    <lineage>
        <taxon>Eukaryota</taxon>
        <taxon>Fungi</taxon>
        <taxon>Dikarya</taxon>
        <taxon>Ascomycota</taxon>
        <taxon>Pezizomycotina</taxon>
        <taxon>Eurotiomycetes</taxon>
        <taxon>Eurotiomycetidae</taxon>
        <taxon>Eurotiales</taxon>
        <taxon>Trichocomaceae</taxon>
        <taxon>Talaromyces</taxon>
        <taxon>Talaromyces sect. Talaromyces</taxon>
    </lineage>
</organism>
<dbReference type="EMBL" id="JPOX01000056">
    <property type="protein sequence ID" value="KFX41626.1"/>
    <property type="molecule type" value="Genomic_DNA"/>
</dbReference>
<dbReference type="AlphaFoldDB" id="A0A093V4G0"/>
<gene>
    <name evidence="1" type="ORF">GQ26_0560130</name>
</gene>
<evidence type="ECO:0000313" key="1">
    <source>
        <dbReference type="EMBL" id="KFX41626.1"/>
    </source>
</evidence>
<proteinExistence type="predicted"/>
<sequence length="74" mass="8581">MANYRLYFLALDRELEGQYKELNNDFGLRSNDILRLGDGFEGFCPKKTTERYSRFDIAPCCPSSQRIDHNEAGL</sequence>
<accession>A0A093V4G0</accession>
<protein>
    <submittedName>
        <fullName evidence="1">Uncharacterized protein</fullName>
    </submittedName>
</protein>